<evidence type="ECO:0000313" key="2">
    <source>
        <dbReference type="Proteomes" id="UP001151760"/>
    </source>
</evidence>
<name>A0ABQ5CK84_9ASTR</name>
<organism evidence="1 2">
    <name type="scientific">Tanacetum coccineum</name>
    <dbReference type="NCBI Taxonomy" id="301880"/>
    <lineage>
        <taxon>Eukaryota</taxon>
        <taxon>Viridiplantae</taxon>
        <taxon>Streptophyta</taxon>
        <taxon>Embryophyta</taxon>
        <taxon>Tracheophyta</taxon>
        <taxon>Spermatophyta</taxon>
        <taxon>Magnoliopsida</taxon>
        <taxon>eudicotyledons</taxon>
        <taxon>Gunneridae</taxon>
        <taxon>Pentapetalae</taxon>
        <taxon>asterids</taxon>
        <taxon>campanulids</taxon>
        <taxon>Asterales</taxon>
        <taxon>Asteraceae</taxon>
        <taxon>Asteroideae</taxon>
        <taxon>Anthemideae</taxon>
        <taxon>Anthemidinae</taxon>
        <taxon>Tanacetum</taxon>
    </lineage>
</organism>
<proteinExistence type="predicted"/>
<evidence type="ECO:0000313" key="1">
    <source>
        <dbReference type="EMBL" id="GJT27124.1"/>
    </source>
</evidence>
<dbReference type="EMBL" id="BQNB010014351">
    <property type="protein sequence ID" value="GJT27124.1"/>
    <property type="molecule type" value="Genomic_DNA"/>
</dbReference>
<dbReference type="PANTHER" id="PTHR20953:SF3">
    <property type="entry name" value="P-LOOP CONTAINING NUCLEOSIDE TRIPHOSPHATE HYDROLASES SUPERFAMILY PROTEIN"/>
    <property type="match status" value="1"/>
</dbReference>
<comment type="caution">
    <text evidence="1">The sequence shown here is derived from an EMBL/GenBank/DDBJ whole genome shotgun (WGS) entry which is preliminary data.</text>
</comment>
<accession>A0ABQ5CK84</accession>
<dbReference type="PANTHER" id="PTHR20953">
    <property type="entry name" value="KINASE-RELATED"/>
    <property type="match status" value="1"/>
</dbReference>
<sequence>MYDEGLRRFNISDTSLKDPATKLRDVGEFTVFSAEKIRAGNGNGNGNRSGSRRGADRYRLALEKQFVYRERKRAMIDDTLHEIGGDGDIRHLGIGNARRMPVPDTDMKHKINTAVGVVRKRRLHQTIGDSKELLAPDKKGNIYLSEGSKIGSDYGAVTVFKEEVQIPPPSSVIISEQERGVNDELYDQLEQAMAEADSSK</sequence>
<reference evidence="1" key="1">
    <citation type="journal article" date="2022" name="Int. J. Mol. Sci.">
        <title>Draft Genome of Tanacetum Coccineum: Genomic Comparison of Closely Related Tanacetum-Family Plants.</title>
        <authorList>
            <person name="Yamashiro T."/>
            <person name="Shiraishi A."/>
            <person name="Nakayama K."/>
            <person name="Satake H."/>
        </authorList>
    </citation>
    <scope>NUCLEOTIDE SEQUENCE</scope>
</reference>
<protein>
    <submittedName>
        <fullName evidence="1">Uncharacterized protein</fullName>
    </submittedName>
</protein>
<dbReference type="Proteomes" id="UP001151760">
    <property type="component" value="Unassembled WGS sequence"/>
</dbReference>
<reference evidence="1" key="2">
    <citation type="submission" date="2022-01" db="EMBL/GenBank/DDBJ databases">
        <authorList>
            <person name="Yamashiro T."/>
            <person name="Shiraishi A."/>
            <person name="Satake H."/>
            <person name="Nakayama K."/>
        </authorList>
    </citation>
    <scope>NUCLEOTIDE SEQUENCE</scope>
</reference>
<gene>
    <name evidence="1" type="ORF">Tco_0907399</name>
</gene>
<keyword evidence="2" id="KW-1185">Reference proteome</keyword>